<reference evidence="2" key="1">
    <citation type="submission" date="2022-11" db="UniProtKB">
        <authorList>
            <consortium name="WormBaseParasite"/>
        </authorList>
    </citation>
    <scope>IDENTIFICATION</scope>
</reference>
<dbReference type="WBParaSite" id="PDA_v2.g26500.t1">
    <property type="protein sequence ID" value="PDA_v2.g26500.t1"/>
    <property type="gene ID" value="PDA_v2.g26500"/>
</dbReference>
<evidence type="ECO:0000313" key="1">
    <source>
        <dbReference type="Proteomes" id="UP000887578"/>
    </source>
</evidence>
<proteinExistence type="predicted"/>
<evidence type="ECO:0000313" key="2">
    <source>
        <dbReference type="WBParaSite" id="PDA_v2.g26500.t1"/>
    </source>
</evidence>
<name>A0A914Q539_9BILA</name>
<organism evidence="1 2">
    <name type="scientific">Panagrolaimus davidi</name>
    <dbReference type="NCBI Taxonomy" id="227884"/>
    <lineage>
        <taxon>Eukaryota</taxon>
        <taxon>Metazoa</taxon>
        <taxon>Ecdysozoa</taxon>
        <taxon>Nematoda</taxon>
        <taxon>Chromadorea</taxon>
        <taxon>Rhabditida</taxon>
        <taxon>Tylenchina</taxon>
        <taxon>Panagrolaimomorpha</taxon>
        <taxon>Panagrolaimoidea</taxon>
        <taxon>Panagrolaimidae</taxon>
        <taxon>Panagrolaimus</taxon>
    </lineage>
</organism>
<dbReference type="Proteomes" id="UP000887578">
    <property type="component" value="Unplaced"/>
</dbReference>
<dbReference type="AlphaFoldDB" id="A0A914Q539"/>
<protein>
    <submittedName>
        <fullName evidence="2">Uncharacterized protein</fullName>
    </submittedName>
</protein>
<keyword evidence="1" id="KW-1185">Reference proteome</keyword>
<accession>A0A914Q539</accession>
<sequence>MTYTCLYAQGGFIFRFFQLAPPRLLENLESIYLNVDLIVDSFSQLAVPCPTEDLRFAVHFLANKSFKTSVQIGFCASELREDDREKTIMLLGAMHSIAYEMQHYGCKTEIDVGNDECYCDMTIELQNFEYSFAFFYYNPSFCEAGSPSTSFDNSEFDLPELMDDAENFDAEIPLENDNLADTDSDENILKPANTSKVSSLFNDVDLISSWPSRITTNSNSNPNSTIDKDDSSIFL</sequence>